<feature type="region of interest" description="Disordered" evidence="1">
    <location>
        <begin position="1"/>
        <end position="29"/>
    </location>
</feature>
<keyword evidence="3" id="KW-1185">Reference proteome</keyword>
<dbReference type="KEGG" id="mmi:MMAR_4373"/>
<gene>
    <name evidence="2" type="ordered locus">MMAR_4373</name>
</gene>
<dbReference type="Proteomes" id="UP000001190">
    <property type="component" value="Chromosome"/>
</dbReference>
<dbReference type="STRING" id="216594.MMAR_4373"/>
<dbReference type="EMBL" id="CP000854">
    <property type="protein sequence ID" value="ACC42780.1"/>
    <property type="molecule type" value="Genomic_DNA"/>
</dbReference>
<proteinExistence type="predicted"/>
<feature type="compositionally biased region" description="Basic and acidic residues" evidence="1">
    <location>
        <begin position="19"/>
        <end position="29"/>
    </location>
</feature>
<organism evidence="2 3">
    <name type="scientific">Mycobacterium marinum (strain ATCC BAA-535 / M)</name>
    <dbReference type="NCBI Taxonomy" id="216594"/>
    <lineage>
        <taxon>Bacteria</taxon>
        <taxon>Bacillati</taxon>
        <taxon>Actinomycetota</taxon>
        <taxon>Actinomycetes</taxon>
        <taxon>Mycobacteriales</taxon>
        <taxon>Mycobacteriaceae</taxon>
        <taxon>Mycobacterium</taxon>
        <taxon>Mycobacterium ulcerans group</taxon>
    </lineage>
</organism>
<sequence>MHCAWRSASFSSVGLDRSAPGRRDRADRRRQGVLASARLPCVGVLTGVASQVMVSDLLSCQGGTFRHYNGRTGPGPGAAARVDTLVRVRPSGNRSRSAL</sequence>
<evidence type="ECO:0000256" key="1">
    <source>
        <dbReference type="SAM" id="MobiDB-lite"/>
    </source>
</evidence>
<dbReference type="AlphaFoldDB" id="B2HT59"/>
<accession>B2HT59</accession>
<evidence type="ECO:0000313" key="3">
    <source>
        <dbReference type="Proteomes" id="UP000001190"/>
    </source>
</evidence>
<feature type="region of interest" description="Disordered" evidence="1">
    <location>
        <begin position="69"/>
        <end position="99"/>
    </location>
</feature>
<protein>
    <submittedName>
        <fullName evidence="2">Uncharacterized protein</fullName>
    </submittedName>
</protein>
<reference evidence="2 3" key="1">
    <citation type="journal article" date="2008" name="Genome Res.">
        <title>Insights from the complete genome sequence of Mycobacterium marinum on the evolution of Mycobacterium tuberculosis.</title>
        <authorList>
            <person name="Stinear T.P."/>
            <person name="Seemann T."/>
            <person name="Harrison P.F."/>
            <person name="Jenkin G.A."/>
            <person name="Davies J.K."/>
            <person name="Johnson P.D."/>
            <person name="Abdellah Z."/>
            <person name="Arrowsmith C."/>
            <person name="Chillingworth T."/>
            <person name="Churcher C."/>
            <person name="Clarke K."/>
            <person name="Cronin A."/>
            <person name="Davis P."/>
            <person name="Goodhead I."/>
            <person name="Holroyd N."/>
            <person name="Jagels K."/>
            <person name="Lord A."/>
            <person name="Moule S."/>
            <person name="Mungall K."/>
            <person name="Norbertczak H."/>
            <person name="Quail M.A."/>
            <person name="Rabbinowitsch E."/>
            <person name="Walker D."/>
            <person name="White B."/>
            <person name="Whitehead S."/>
            <person name="Small P.L."/>
            <person name="Brosch R."/>
            <person name="Ramakrishnan L."/>
            <person name="Fischbach M.A."/>
            <person name="Parkhill J."/>
            <person name="Cole S.T."/>
        </authorList>
    </citation>
    <scope>NUCLEOTIDE SEQUENCE [LARGE SCALE GENOMIC DNA]</scope>
    <source>
        <strain evidence="3">ATCC BAA-535 / M</strain>
    </source>
</reference>
<evidence type="ECO:0000313" key="2">
    <source>
        <dbReference type="EMBL" id="ACC42780.1"/>
    </source>
</evidence>
<dbReference type="eggNOG" id="ENOG5030SV2">
    <property type="taxonomic scope" value="Bacteria"/>
</dbReference>
<dbReference type="HOGENOM" id="CLU_181487_0_0_11"/>
<name>B2HT59_MYCMM</name>